<dbReference type="InterPro" id="IPR036108">
    <property type="entry name" value="4pyrrol_syn_uPrphyn_synt_sf"/>
</dbReference>
<dbReference type="RefSeq" id="WP_386363131.1">
    <property type="nucleotide sequence ID" value="NZ_JBHRXZ010000017.1"/>
</dbReference>
<comment type="similarity">
    <text evidence="2 9">Belongs to the uroporphyrinogen-III synthase family.</text>
</comment>
<evidence type="ECO:0000256" key="3">
    <source>
        <dbReference type="ARBA" id="ARBA00013109"/>
    </source>
</evidence>
<dbReference type="PANTHER" id="PTHR38042">
    <property type="entry name" value="UROPORPHYRINOGEN-III SYNTHASE, CHLOROPLASTIC"/>
    <property type="match status" value="1"/>
</dbReference>
<evidence type="ECO:0000313" key="12">
    <source>
        <dbReference type="Proteomes" id="UP001595630"/>
    </source>
</evidence>
<evidence type="ECO:0000256" key="2">
    <source>
        <dbReference type="ARBA" id="ARBA00008133"/>
    </source>
</evidence>
<dbReference type="NCBIfam" id="NF004395">
    <property type="entry name" value="PRK05752.1"/>
    <property type="match status" value="1"/>
</dbReference>
<evidence type="ECO:0000256" key="4">
    <source>
        <dbReference type="ARBA" id="ARBA00023239"/>
    </source>
</evidence>
<dbReference type="CDD" id="cd06578">
    <property type="entry name" value="HemD"/>
    <property type="match status" value="1"/>
</dbReference>
<keyword evidence="5 9" id="KW-0627">Porphyrin biosynthesis</keyword>
<comment type="function">
    <text evidence="6 9">Catalyzes cyclization of the linear tetrapyrrole, hydroxymethylbilane, to the macrocyclic uroporphyrinogen III.</text>
</comment>
<dbReference type="PANTHER" id="PTHR38042:SF1">
    <property type="entry name" value="UROPORPHYRINOGEN-III SYNTHASE, CHLOROPLASTIC"/>
    <property type="match status" value="1"/>
</dbReference>
<evidence type="ECO:0000256" key="6">
    <source>
        <dbReference type="ARBA" id="ARBA00037589"/>
    </source>
</evidence>
<gene>
    <name evidence="11" type="ORF">ACFOMF_07585</name>
</gene>
<name>A0ABV7T403_9GAMM</name>
<sequence length="257" mass="27523">MKGWRLLLTRPAAECAALAARLSEAGAHCACMPLLAAEALAETPGQRGRIMELDRYQAVIVISKPAARLGLEYVDRYWPQPPFGQRWFSVGPATGAILADYGLDVTWPEQGDDSEALLALPALADALAVADPRVLLLKGEGGRDLIAQTLRARGAEVDALVLYRRVTPSYPAGSLSRLVESERLNGLVVSSGQGLESLRDLAGDDWPRLRRLPLFVPSARVAQAARQLGATQIVECRGAGEQALQVALRELPAPTAS</sequence>
<organism evidence="11 12">
    <name type="scientific">Stutzerimonas tarimensis</name>
    <dbReference type="NCBI Taxonomy" id="1507735"/>
    <lineage>
        <taxon>Bacteria</taxon>
        <taxon>Pseudomonadati</taxon>
        <taxon>Pseudomonadota</taxon>
        <taxon>Gammaproteobacteria</taxon>
        <taxon>Pseudomonadales</taxon>
        <taxon>Pseudomonadaceae</taxon>
        <taxon>Stutzerimonas</taxon>
    </lineage>
</organism>
<comment type="caution">
    <text evidence="11">The sequence shown here is derived from an EMBL/GenBank/DDBJ whole genome shotgun (WGS) entry which is preliminary data.</text>
</comment>
<dbReference type="InterPro" id="IPR039793">
    <property type="entry name" value="UROS/Hem4"/>
</dbReference>
<evidence type="ECO:0000313" key="11">
    <source>
        <dbReference type="EMBL" id="MFC3607632.1"/>
    </source>
</evidence>
<keyword evidence="4 9" id="KW-0456">Lyase</keyword>
<evidence type="ECO:0000256" key="7">
    <source>
        <dbReference type="ARBA" id="ARBA00040167"/>
    </source>
</evidence>
<protein>
    <recommendedName>
        <fullName evidence="7 9">Uroporphyrinogen-III synthase</fullName>
        <ecNumber evidence="3 9">4.2.1.75</ecNumber>
    </recommendedName>
</protein>
<dbReference type="EMBL" id="JBHRXZ010000017">
    <property type="protein sequence ID" value="MFC3607632.1"/>
    <property type="molecule type" value="Genomic_DNA"/>
</dbReference>
<dbReference type="SUPFAM" id="SSF69618">
    <property type="entry name" value="HemD-like"/>
    <property type="match status" value="1"/>
</dbReference>
<dbReference type="Proteomes" id="UP001595630">
    <property type="component" value="Unassembled WGS sequence"/>
</dbReference>
<dbReference type="GO" id="GO:0004852">
    <property type="term" value="F:uroporphyrinogen-III synthase activity"/>
    <property type="evidence" value="ECO:0007669"/>
    <property type="project" value="UniProtKB-EC"/>
</dbReference>
<evidence type="ECO:0000256" key="1">
    <source>
        <dbReference type="ARBA" id="ARBA00004772"/>
    </source>
</evidence>
<dbReference type="InterPro" id="IPR003754">
    <property type="entry name" value="4pyrrol_synth_uPrphyn_synth"/>
</dbReference>
<dbReference type="EC" id="4.2.1.75" evidence="3 9"/>
<dbReference type="Pfam" id="PF02602">
    <property type="entry name" value="HEM4"/>
    <property type="match status" value="1"/>
</dbReference>
<evidence type="ECO:0000256" key="8">
    <source>
        <dbReference type="ARBA" id="ARBA00048617"/>
    </source>
</evidence>
<reference evidence="12" key="1">
    <citation type="journal article" date="2019" name="Int. J. Syst. Evol. Microbiol.">
        <title>The Global Catalogue of Microorganisms (GCM) 10K type strain sequencing project: providing services to taxonomists for standard genome sequencing and annotation.</title>
        <authorList>
            <consortium name="The Broad Institute Genomics Platform"/>
            <consortium name="The Broad Institute Genome Sequencing Center for Infectious Disease"/>
            <person name="Wu L."/>
            <person name="Ma J."/>
        </authorList>
    </citation>
    <scope>NUCLEOTIDE SEQUENCE [LARGE SCALE GENOMIC DNA]</scope>
    <source>
        <strain evidence="12">KCTC 42447</strain>
    </source>
</reference>
<accession>A0ABV7T403</accession>
<proteinExistence type="inferred from homology"/>
<comment type="pathway">
    <text evidence="1 9">Porphyrin-containing compound metabolism; protoporphyrin-IX biosynthesis; coproporphyrinogen-III from 5-aminolevulinate: step 3/4.</text>
</comment>
<keyword evidence="12" id="KW-1185">Reference proteome</keyword>
<evidence type="ECO:0000256" key="5">
    <source>
        <dbReference type="ARBA" id="ARBA00023244"/>
    </source>
</evidence>
<dbReference type="Gene3D" id="3.40.50.10090">
    <property type="match status" value="2"/>
</dbReference>
<evidence type="ECO:0000256" key="9">
    <source>
        <dbReference type="RuleBase" id="RU366031"/>
    </source>
</evidence>
<feature type="domain" description="Tetrapyrrole biosynthesis uroporphyrinogen III synthase" evidence="10">
    <location>
        <begin position="17"/>
        <end position="241"/>
    </location>
</feature>
<evidence type="ECO:0000259" key="10">
    <source>
        <dbReference type="Pfam" id="PF02602"/>
    </source>
</evidence>
<comment type="catalytic activity">
    <reaction evidence="8 9">
        <text>hydroxymethylbilane = uroporphyrinogen III + H2O</text>
        <dbReference type="Rhea" id="RHEA:18965"/>
        <dbReference type="ChEBI" id="CHEBI:15377"/>
        <dbReference type="ChEBI" id="CHEBI:57308"/>
        <dbReference type="ChEBI" id="CHEBI:57845"/>
        <dbReference type="EC" id="4.2.1.75"/>
    </reaction>
</comment>